<evidence type="ECO:0000313" key="4">
    <source>
        <dbReference type="Proteomes" id="UP000016931"/>
    </source>
</evidence>
<dbReference type="OMA" id="DWDCLEA"/>
<feature type="compositionally biased region" description="Polar residues" evidence="1">
    <location>
        <begin position="1"/>
        <end position="14"/>
    </location>
</feature>
<dbReference type="EMBL" id="KB456262">
    <property type="protein sequence ID" value="EMF13963.1"/>
    <property type="molecule type" value="Genomic_DNA"/>
</dbReference>
<dbReference type="InterPro" id="IPR011009">
    <property type="entry name" value="Kinase-like_dom_sf"/>
</dbReference>
<proteinExistence type="predicted"/>
<dbReference type="eggNOG" id="ENOG502S3GD">
    <property type="taxonomic scope" value="Eukaryota"/>
</dbReference>
<gene>
    <name evidence="3" type="ORF">SEPMUDRAFT_131731</name>
</gene>
<feature type="compositionally biased region" description="Basic and acidic residues" evidence="1">
    <location>
        <begin position="101"/>
        <end position="112"/>
    </location>
</feature>
<dbReference type="InterPro" id="IPR002575">
    <property type="entry name" value="Aminoglycoside_PTrfase"/>
</dbReference>
<keyword evidence="4" id="KW-1185">Reference proteome</keyword>
<evidence type="ECO:0000256" key="1">
    <source>
        <dbReference type="SAM" id="MobiDB-lite"/>
    </source>
</evidence>
<feature type="domain" description="Aminoglycoside phosphotransferase" evidence="2">
    <location>
        <begin position="265"/>
        <end position="464"/>
    </location>
</feature>
<organism evidence="3 4">
    <name type="scientific">Sphaerulina musiva (strain SO2202)</name>
    <name type="common">Poplar stem canker fungus</name>
    <name type="synonym">Septoria musiva</name>
    <dbReference type="NCBI Taxonomy" id="692275"/>
    <lineage>
        <taxon>Eukaryota</taxon>
        <taxon>Fungi</taxon>
        <taxon>Dikarya</taxon>
        <taxon>Ascomycota</taxon>
        <taxon>Pezizomycotina</taxon>
        <taxon>Dothideomycetes</taxon>
        <taxon>Dothideomycetidae</taxon>
        <taxon>Mycosphaerellales</taxon>
        <taxon>Mycosphaerellaceae</taxon>
        <taxon>Sphaerulina</taxon>
    </lineage>
</organism>
<dbReference type="HOGENOM" id="CLU_417470_0_0_1"/>
<evidence type="ECO:0000259" key="2">
    <source>
        <dbReference type="Pfam" id="PF01636"/>
    </source>
</evidence>
<dbReference type="SUPFAM" id="SSF56112">
    <property type="entry name" value="Protein kinase-like (PK-like)"/>
    <property type="match status" value="1"/>
</dbReference>
<dbReference type="STRING" id="692275.M3CJI9"/>
<dbReference type="Pfam" id="PF01636">
    <property type="entry name" value="APH"/>
    <property type="match status" value="1"/>
</dbReference>
<dbReference type="OrthoDB" id="10003767at2759"/>
<dbReference type="AlphaFoldDB" id="M3CJI9"/>
<sequence length="657" mass="74376">MSGPNKIQTVYTTSKRGKRERLGEWCLRSASRSHSKRKQHSNGTPEAVAVVEEPKNGVLNGIIDPEAGVAHQKLVRTTNDEGNGTSKAADIGSSEVMQNGEAHDSSEKREHTSFTPENSEVSPAADHEAGWTDILETAGEVNCKANHVTSGEISQESCPLLVTAAVAESHEIDEAEYWGPTRDIAEEKLVALLDRVSETHNGTVDAHYRLMSKHCGSYNCAYILESSYKERLCVRVPACGFPARWNDFDGKLLRESALGMKYIRNKTDLPVPRLLSYDTTMDNEIEAPYIVMSFLAGKPLEEAWPQQEDEDFAVTEARRMTMLHSLAKTMRLLEPTVFSRYGALHFDSEEAVPTVGDTSRLTTEDIFVIARKFKSVPSRASLRDYVLAARHHRFEEHQYPEEDLDSLTKGLLMLWELMLDSFLEVVQLEPHEPNFVLMQSDFNPQNILVDDRGNISGLIDWDCLEAIPRQIGWCSIPHWLKRDWTPEYSWPTPAGSKQVLQQPHEFDKYRKAYTRYIRDAYPGSKNDSRFTAKSHIYWALLQSGEHFDHLTRFVCNVLADLFPRLAGVHTVFISQIGEYGYQKDQKKWLEGQLRAFFAPDTCHSCEVPAGEGSSSVTYYSTDCTAAITAAWSHHHRKLWLETNLRQAGPFLHQLNCH</sequence>
<accession>M3CJI9</accession>
<protein>
    <recommendedName>
        <fullName evidence="2">Aminoglycoside phosphotransferase domain-containing protein</fullName>
    </recommendedName>
</protein>
<feature type="region of interest" description="Disordered" evidence="1">
    <location>
        <begin position="1"/>
        <end position="52"/>
    </location>
</feature>
<feature type="compositionally biased region" description="Polar residues" evidence="1">
    <location>
        <begin position="75"/>
        <end position="86"/>
    </location>
</feature>
<dbReference type="Proteomes" id="UP000016931">
    <property type="component" value="Unassembled WGS sequence"/>
</dbReference>
<feature type="region of interest" description="Disordered" evidence="1">
    <location>
        <begin position="75"/>
        <end position="125"/>
    </location>
</feature>
<dbReference type="RefSeq" id="XP_016762084.1">
    <property type="nucleotide sequence ID" value="XM_016902446.1"/>
</dbReference>
<feature type="compositionally biased region" description="Basic residues" evidence="1">
    <location>
        <begin position="31"/>
        <end position="40"/>
    </location>
</feature>
<evidence type="ECO:0000313" key="3">
    <source>
        <dbReference type="EMBL" id="EMF13963.1"/>
    </source>
</evidence>
<dbReference type="GeneID" id="27899583"/>
<dbReference type="PANTHER" id="PTHR21310:SF51">
    <property type="entry name" value="AMINOGLYCOSIDE PHOSPHOTRANSFERASE DOMAIN-CONTAINING PROTEIN"/>
    <property type="match status" value="1"/>
</dbReference>
<name>M3CJI9_SPHMS</name>
<dbReference type="PANTHER" id="PTHR21310">
    <property type="entry name" value="AMINOGLYCOSIDE PHOSPHOTRANSFERASE-RELATED-RELATED"/>
    <property type="match status" value="1"/>
</dbReference>
<dbReference type="InterPro" id="IPR051678">
    <property type="entry name" value="AGP_Transferase"/>
</dbReference>
<reference evidence="3 4" key="1">
    <citation type="journal article" date="2012" name="PLoS Pathog.">
        <title>Diverse lifestyles and strategies of plant pathogenesis encoded in the genomes of eighteen Dothideomycetes fungi.</title>
        <authorList>
            <person name="Ohm R.A."/>
            <person name="Feau N."/>
            <person name="Henrissat B."/>
            <person name="Schoch C.L."/>
            <person name="Horwitz B.A."/>
            <person name="Barry K.W."/>
            <person name="Condon B.J."/>
            <person name="Copeland A.C."/>
            <person name="Dhillon B."/>
            <person name="Glaser F."/>
            <person name="Hesse C.N."/>
            <person name="Kosti I."/>
            <person name="LaButti K."/>
            <person name="Lindquist E.A."/>
            <person name="Lucas S."/>
            <person name="Salamov A.A."/>
            <person name="Bradshaw R.E."/>
            <person name="Ciuffetti L."/>
            <person name="Hamelin R.C."/>
            <person name="Kema G.H.J."/>
            <person name="Lawrence C."/>
            <person name="Scott J.A."/>
            <person name="Spatafora J.W."/>
            <person name="Turgeon B.G."/>
            <person name="de Wit P.J.G.M."/>
            <person name="Zhong S."/>
            <person name="Goodwin S.B."/>
            <person name="Grigoriev I.V."/>
        </authorList>
    </citation>
    <scope>NUCLEOTIDE SEQUENCE [LARGE SCALE GENOMIC DNA]</scope>
    <source>
        <strain evidence="3 4">SO2202</strain>
    </source>
</reference>